<dbReference type="InterPro" id="IPR018958">
    <property type="entry name" value="Knr4/Smi1-like_dom"/>
</dbReference>
<comment type="caution">
    <text evidence="2">The sequence shown here is derived from an EMBL/GenBank/DDBJ whole genome shotgun (WGS) entry which is preliminary data.</text>
</comment>
<reference evidence="3" key="1">
    <citation type="journal article" date="2019" name="Int. J. Syst. Evol. Microbiol.">
        <title>The Global Catalogue of Microorganisms (GCM) 10K type strain sequencing project: providing services to taxonomists for standard genome sequencing and annotation.</title>
        <authorList>
            <consortium name="The Broad Institute Genomics Platform"/>
            <consortium name="The Broad Institute Genome Sequencing Center for Infectious Disease"/>
            <person name="Wu L."/>
            <person name="Ma J."/>
        </authorList>
    </citation>
    <scope>NUCLEOTIDE SEQUENCE [LARGE SCALE GENOMIC DNA]</scope>
    <source>
        <strain evidence="3">JCM 13006</strain>
    </source>
</reference>
<sequence length="184" mass="19771">MDPSPSNWNGPAVHAALAARAAAGAPDGFRGREGHLGDVLRPALGEPEVRAFEQRHGVRLPPSYRAFLIEVGDGGAGPGFGVLGLEQLPEDEEEALYGERVDCLRPGFLAAPFPYRAAVPRPPRETLCPPGALVITDYGGGDYARLVVNGPCAGQVWHDDQVWAGLTPGPDFHTWYTRWLDLLP</sequence>
<dbReference type="EMBL" id="BAABIS010000001">
    <property type="protein sequence ID" value="GAA4840720.1"/>
    <property type="molecule type" value="Genomic_DNA"/>
</dbReference>
<dbReference type="RefSeq" id="WP_345696003.1">
    <property type="nucleotide sequence ID" value="NZ_BAABIS010000001.1"/>
</dbReference>
<dbReference type="Gene3D" id="3.40.1580.10">
    <property type="entry name" value="SMI1/KNR4-like"/>
    <property type="match status" value="1"/>
</dbReference>
<dbReference type="SUPFAM" id="SSF160631">
    <property type="entry name" value="SMI1/KNR4-like"/>
    <property type="match status" value="1"/>
</dbReference>
<dbReference type="Pfam" id="PF09346">
    <property type="entry name" value="SMI1_KNR4"/>
    <property type="match status" value="1"/>
</dbReference>
<feature type="domain" description="Knr4/Smi1-like" evidence="1">
    <location>
        <begin position="43"/>
        <end position="182"/>
    </location>
</feature>
<evidence type="ECO:0000313" key="3">
    <source>
        <dbReference type="Proteomes" id="UP001501752"/>
    </source>
</evidence>
<proteinExistence type="predicted"/>
<dbReference type="Proteomes" id="UP001501752">
    <property type="component" value="Unassembled WGS sequence"/>
</dbReference>
<name>A0ABP9DFA0_9ACTN</name>
<dbReference type="SMART" id="SM00860">
    <property type="entry name" value="SMI1_KNR4"/>
    <property type="match status" value="1"/>
</dbReference>
<dbReference type="InterPro" id="IPR037883">
    <property type="entry name" value="Knr4/Smi1-like_sf"/>
</dbReference>
<gene>
    <name evidence="2" type="ORF">GCM10023235_15380</name>
</gene>
<evidence type="ECO:0000313" key="2">
    <source>
        <dbReference type="EMBL" id="GAA4840720.1"/>
    </source>
</evidence>
<keyword evidence="3" id="KW-1185">Reference proteome</keyword>
<accession>A0ABP9DFA0</accession>
<evidence type="ECO:0000259" key="1">
    <source>
        <dbReference type="SMART" id="SM00860"/>
    </source>
</evidence>
<organism evidence="2 3">
    <name type="scientific">Kitasatospora terrestris</name>
    <dbReference type="NCBI Taxonomy" id="258051"/>
    <lineage>
        <taxon>Bacteria</taxon>
        <taxon>Bacillati</taxon>
        <taxon>Actinomycetota</taxon>
        <taxon>Actinomycetes</taxon>
        <taxon>Kitasatosporales</taxon>
        <taxon>Streptomycetaceae</taxon>
        <taxon>Kitasatospora</taxon>
    </lineage>
</organism>
<protein>
    <submittedName>
        <fullName evidence="2">SMI1/KNR4 family protein</fullName>
    </submittedName>
</protein>